<evidence type="ECO:0000256" key="1">
    <source>
        <dbReference type="SAM" id="SignalP"/>
    </source>
</evidence>
<keyword evidence="3" id="KW-1185">Reference proteome</keyword>
<proteinExistence type="predicted"/>
<evidence type="ECO:0000313" key="3">
    <source>
        <dbReference type="Proteomes" id="UP001189429"/>
    </source>
</evidence>
<gene>
    <name evidence="2" type="ORF">PCOR1329_LOCUS38986</name>
</gene>
<keyword evidence="1" id="KW-0732">Signal</keyword>
<comment type="caution">
    <text evidence="2">The sequence shown here is derived from an EMBL/GenBank/DDBJ whole genome shotgun (WGS) entry which is preliminary data.</text>
</comment>
<dbReference type="EMBL" id="CAUYUJ010014715">
    <property type="protein sequence ID" value="CAK0845084.1"/>
    <property type="molecule type" value="Genomic_DNA"/>
</dbReference>
<organism evidence="2 3">
    <name type="scientific">Prorocentrum cordatum</name>
    <dbReference type="NCBI Taxonomy" id="2364126"/>
    <lineage>
        <taxon>Eukaryota</taxon>
        <taxon>Sar</taxon>
        <taxon>Alveolata</taxon>
        <taxon>Dinophyceae</taxon>
        <taxon>Prorocentrales</taxon>
        <taxon>Prorocentraceae</taxon>
        <taxon>Prorocentrum</taxon>
    </lineage>
</organism>
<dbReference type="Proteomes" id="UP001189429">
    <property type="component" value="Unassembled WGS sequence"/>
</dbReference>
<name>A0ABN9THT2_9DINO</name>
<reference evidence="2" key="1">
    <citation type="submission" date="2023-10" db="EMBL/GenBank/DDBJ databases">
        <authorList>
            <person name="Chen Y."/>
            <person name="Shah S."/>
            <person name="Dougan E. K."/>
            <person name="Thang M."/>
            <person name="Chan C."/>
        </authorList>
    </citation>
    <scope>NUCLEOTIDE SEQUENCE [LARGE SCALE GENOMIC DNA]</scope>
</reference>
<evidence type="ECO:0000313" key="2">
    <source>
        <dbReference type="EMBL" id="CAK0845084.1"/>
    </source>
</evidence>
<feature type="chain" id="PRO_5047166128" evidence="1">
    <location>
        <begin position="31"/>
        <end position="361"/>
    </location>
</feature>
<protein>
    <submittedName>
        <fullName evidence="2">Uncharacterized protein</fullName>
    </submittedName>
</protein>
<sequence>MAAPMPPASAMRIFLCTLLAFLCDCQLDDAVGLVQSSLSWHPQEAEQALGPFFAKGEVDEAAATVTGLAWPAHDYAQAGSRMPRPALITMVRRARLGNRLFQWAAMLSIAKEAGARAMAAANGRYRPSAIPQLANLDELVWSSEDFEWLNAQPSKCHMWDFAWPVTLDYGLENLSNWTAMGMPKGEMHIRASQEPRKGMNWARMFADAILTTPTPSPCTVVELDGFWQRSEFFVHHLSWLRPTFWNPKVADTAKQIMDTWLGQTAPAGAVVGIHLRLGARWRTSERAGTWTWITIGTGSWKSSGTAAWIRSRASFSRTTSTWHTTPAWSSSRARIASPCTRARSSAKSITVRLPKGSWTIR</sequence>
<accession>A0ABN9THT2</accession>
<feature type="signal peptide" evidence="1">
    <location>
        <begin position="1"/>
        <end position="30"/>
    </location>
</feature>